<feature type="domain" description="TNT" evidence="2">
    <location>
        <begin position="417"/>
        <end position="501"/>
    </location>
</feature>
<dbReference type="KEGG" id="amq:AMETH_7048"/>
<evidence type="ECO:0000313" key="3">
    <source>
        <dbReference type="EMBL" id="AIJ27140.1"/>
    </source>
</evidence>
<dbReference type="eggNOG" id="COG0457">
    <property type="taxonomic scope" value="Bacteria"/>
</dbReference>
<dbReference type="InterPro" id="IPR036170">
    <property type="entry name" value="YezG-like_sf"/>
</dbReference>
<dbReference type="HOGENOM" id="CLU_031021_0_0_11"/>
<name>A0A076N8F3_AMYME</name>
<dbReference type="GO" id="GO:0050135">
    <property type="term" value="F:NADP+ nucleosidase activity"/>
    <property type="evidence" value="ECO:0007669"/>
    <property type="project" value="InterPro"/>
</dbReference>
<accession>A0A076N8F3</accession>
<evidence type="ECO:0000259" key="2">
    <source>
        <dbReference type="Pfam" id="PF14021"/>
    </source>
</evidence>
<dbReference type="EMBL" id="CP009110">
    <property type="protein sequence ID" value="AIJ27140.1"/>
    <property type="molecule type" value="Genomic_DNA"/>
</dbReference>
<dbReference type="STRING" id="1068978.AMETH_7048"/>
<dbReference type="Pfam" id="PF14021">
    <property type="entry name" value="TNT"/>
    <property type="match status" value="1"/>
</dbReference>
<dbReference type="AlphaFoldDB" id="A0A076N8F3"/>
<gene>
    <name evidence="3" type="ORF">AMETH_7048</name>
</gene>
<dbReference type="OrthoDB" id="275232at2"/>
<organism evidence="3 4">
    <name type="scientific">Amycolatopsis methanolica 239</name>
    <dbReference type="NCBI Taxonomy" id="1068978"/>
    <lineage>
        <taxon>Bacteria</taxon>
        <taxon>Bacillati</taxon>
        <taxon>Actinomycetota</taxon>
        <taxon>Actinomycetes</taxon>
        <taxon>Pseudonocardiales</taxon>
        <taxon>Pseudonocardiaceae</taxon>
        <taxon>Amycolatopsis</taxon>
        <taxon>Amycolatopsis methanolica group</taxon>
    </lineage>
</organism>
<reference evidence="3 4" key="1">
    <citation type="submission" date="2014-07" db="EMBL/GenBank/DDBJ databases">
        <title>Whole Genome Sequence of the Amycolatopsis methanolica 239.</title>
        <authorList>
            <person name="Tang B."/>
        </authorList>
    </citation>
    <scope>NUCLEOTIDE SEQUENCE [LARGE SCALE GENOMIC DNA]</scope>
    <source>
        <strain evidence="3 4">239</strain>
    </source>
</reference>
<sequence length="502" mass="55417">MGREATAIMEPHRPLLVRIGTLARADAPSGWERIELHFRQVGDHAELEPIAFTRGSGRTYPASGELAEVFAELREAMYEPGVGAWLQARYALHPSGEFDLDVSTTTAPWWRTPPDDLPAALEAELKAFPRDPEHLPDWWRRAAGLPLGVKFRHARVVDTYEDGAAPVMGRPPVPEDEVPALLRYLERQPAVLVGSGLGPDIFSGGTESDVPESYHTDGAWIWHASVPHYLRKYGTPPEPDFLAHIRDQDFQPPYVDKLTRRTAAADLLGRSRPKADPGEALPTTGDIASELETRTDPALEDPALLVVLAQRLAEHGIWPAAYRLASRADGAWCLNPTDRGWEVARYAGGAPVRPQYFERAEDAAQHLLGALLLHPARTTGGAETPLETSAELADWPIQPTEGDPPLTLLRNKRLIRLPAATVVQRFGDETGNLVHHDETRFPATSLPIERDREERRYRLRRSLAVVTGIAIPWANLPGGGVAYVLPKPLSEHVADASLERIE</sequence>
<proteinExistence type="predicted"/>
<dbReference type="RefSeq" id="WP_017985919.1">
    <property type="nucleotide sequence ID" value="NZ_AQUL01000001.1"/>
</dbReference>
<evidence type="ECO:0000313" key="4">
    <source>
        <dbReference type="Proteomes" id="UP000062973"/>
    </source>
</evidence>
<dbReference type="InterPro" id="IPR025331">
    <property type="entry name" value="TNT"/>
</dbReference>
<feature type="region of interest" description="Disordered" evidence="1">
    <location>
        <begin position="266"/>
        <end position="286"/>
    </location>
</feature>
<protein>
    <recommendedName>
        <fullName evidence="2">TNT domain-containing protein</fullName>
    </recommendedName>
</protein>
<dbReference type="Proteomes" id="UP000062973">
    <property type="component" value="Chromosome"/>
</dbReference>
<dbReference type="PATRIC" id="fig|1068978.7.peg.7565"/>
<dbReference type="SUPFAM" id="SSF160424">
    <property type="entry name" value="BH3703-like"/>
    <property type="match status" value="1"/>
</dbReference>
<evidence type="ECO:0000256" key="1">
    <source>
        <dbReference type="SAM" id="MobiDB-lite"/>
    </source>
</evidence>
<keyword evidence="4" id="KW-1185">Reference proteome</keyword>